<sequence>MHSVFRTRTLLLEPLQRNLLSLLVPSVIIHRTLISCSTKLDSESQINDQNKKPLHLFFQEAVGLCEKTGTTSLGTHKKTNEFKIKLLELEREAGDLKEADSKKGEEEKVKNVTSRAKEETPSKNLYSVFLGESENEVEMKGREERPVVFKAERKMKVGREDRPKVFKVLSPDMEMFITHLYKEGYFNNANFLQDGSLDFSFFNDSYGRDFIKYAAEKFGKDHQEIAKWLSGSDLKKVSLFGCPTLMRKSVFSAKRLRNFFEIQEATVCNKCVLKHSCNFVNQSVWRGDIKTLNLAAVMRVITLYALEAVHPELSVPNEIKASVNRLLTEILKLSQTVRQAA</sequence>
<name>A0A8T2ZMK9_POPDE</name>
<dbReference type="GO" id="GO:0003729">
    <property type="term" value="F:mRNA binding"/>
    <property type="evidence" value="ECO:0007669"/>
    <property type="project" value="TreeGrafter"/>
</dbReference>
<accession>A0A8T2ZMK9</accession>
<organism evidence="2 3">
    <name type="scientific">Populus deltoides</name>
    <name type="common">Eastern poplar</name>
    <name type="synonym">Eastern cottonwood</name>
    <dbReference type="NCBI Taxonomy" id="3696"/>
    <lineage>
        <taxon>Eukaryota</taxon>
        <taxon>Viridiplantae</taxon>
        <taxon>Streptophyta</taxon>
        <taxon>Embryophyta</taxon>
        <taxon>Tracheophyta</taxon>
        <taxon>Spermatophyta</taxon>
        <taxon>Magnoliopsida</taxon>
        <taxon>eudicotyledons</taxon>
        <taxon>Gunneridae</taxon>
        <taxon>Pentapetalae</taxon>
        <taxon>rosids</taxon>
        <taxon>fabids</taxon>
        <taxon>Malpighiales</taxon>
        <taxon>Salicaceae</taxon>
        <taxon>Saliceae</taxon>
        <taxon>Populus</taxon>
    </lineage>
</organism>
<proteinExistence type="predicted"/>
<keyword evidence="3" id="KW-1185">Reference proteome</keyword>
<dbReference type="AlphaFoldDB" id="A0A8T2ZMK9"/>
<protein>
    <submittedName>
        <fullName evidence="2">Uncharacterized protein</fullName>
    </submittedName>
</protein>
<evidence type="ECO:0000313" key="3">
    <source>
        <dbReference type="Proteomes" id="UP000807159"/>
    </source>
</evidence>
<dbReference type="PANTHER" id="PTHR23111:SF24">
    <property type="entry name" value="OS01G0203300 PROTEIN"/>
    <property type="match status" value="1"/>
</dbReference>
<feature type="region of interest" description="Disordered" evidence="1">
    <location>
        <begin position="97"/>
        <end position="116"/>
    </location>
</feature>
<dbReference type="EMBL" id="JACEGQ020000001">
    <property type="protein sequence ID" value="KAH8518844.1"/>
    <property type="molecule type" value="Genomic_DNA"/>
</dbReference>
<reference evidence="2" key="1">
    <citation type="journal article" date="2021" name="J. Hered.">
        <title>Genome Assembly of Salicaceae Populus deltoides (Eastern Cottonwood) I-69 Based on Nanopore Sequencing and Hi-C Technologies.</title>
        <authorList>
            <person name="Bai S."/>
            <person name="Wu H."/>
            <person name="Zhang J."/>
            <person name="Pan Z."/>
            <person name="Zhao W."/>
            <person name="Li Z."/>
            <person name="Tong C."/>
        </authorList>
    </citation>
    <scope>NUCLEOTIDE SEQUENCE</scope>
    <source>
        <tissue evidence="2">Leaf</tissue>
    </source>
</reference>
<gene>
    <name evidence="2" type="ORF">H0E87_000632</name>
</gene>
<dbReference type="Proteomes" id="UP000807159">
    <property type="component" value="Chromosome 1"/>
</dbReference>
<dbReference type="PANTHER" id="PTHR23111">
    <property type="entry name" value="ZINC FINGER PROTEIN"/>
    <property type="match status" value="1"/>
</dbReference>
<dbReference type="GO" id="GO:0005737">
    <property type="term" value="C:cytoplasm"/>
    <property type="evidence" value="ECO:0007669"/>
    <property type="project" value="TreeGrafter"/>
</dbReference>
<comment type="caution">
    <text evidence="2">The sequence shown here is derived from an EMBL/GenBank/DDBJ whole genome shotgun (WGS) entry which is preliminary data.</text>
</comment>
<evidence type="ECO:0000313" key="2">
    <source>
        <dbReference type="EMBL" id="KAH8518844.1"/>
    </source>
</evidence>
<evidence type="ECO:0000256" key="1">
    <source>
        <dbReference type="SAM" id="MobiDB-lite"/>
    </source>
</evidence>